<dbReference type="GO" id="GO:0005739">
    <property type="term" value="C:mitochondrion"/>
    <property type="evidence" value="ECO:0007669"/>
    <property type="project" value="InterPro"/>
</dbReference>
<comment type="caution">
    <text evidence="2">The sequence shown here is derived from an EMBL/GenBank/DDBJ whole genome shotgun (WGS) entry which is preliminary data.</text>
</comment>
<dbReference type="RefSeq" id="XP_052946926.1">
    <property type="nucleotide sequence ID" value="XM_053088864.1"/>
</dbReference>
<evidence type="ECO:0000256" key="1">
    <source>
        <dbReference type="SAM" id="MobiDB-lite"/>
    </source>
</evidence>
<organism evidence="2 3">
    <name type="scientific">Dioszegia hungarica</name>
    <dbReference type="NCBI Taxonomy" id="4972"/>
    <lineage>
        <taxon>Eukaryota</taxon>
        <taxon>Fungi</taxon>
        <taxon>Dikarya</taxon>
        <taxon>Basidiomycota</taxon>
        <taxon>Agaricomycotina</taxon>
        <taxon>Tremellomycetes</taxon>
        <taxon>Tremellales</taxon>
        <taxon>Bulleribasidiaceae</taxon>
        <taxon>Dioszegia</taxon>
    </lineage>
</organism>
<gene>
    <name evidence="2" type="ORF">MKK02DRAFT_34178</name>
</gene>
<evidence type="ECO:0000313" key="3">
    <source>
        <dbReference type="Proteomes" id="UP001164286"/>
    </source>
</evidence>
<name>A0AA38HE49_9TREE</name>
<reference evidence="2" key="1">
    <citation type="journal article" date="2022" name="G3 (Bethesda)">
        <title>High quality genome of the basidiomycete yeast Dioszegia hungarica PDD-24b-2 isolated from cloud water.</title>
        <authorList>
            <person name="Jarrige D."/>
            <person name="Haridas S."/>
            <person name="Bleykasten-Grosshans C."/>
            <person name="Joly M."/>
            <person name="Nadalig T."/>
            <person name="Sancelme M."/>
            <person name="Vuilleumier S."/>
            <person name="Grigoriev I.V."/>
            <person name="Amato P."/>
            <person name="Bringel F."/>
        </authorList>
    </citation>
    <scope>NUCLEOTIDE SEQUENCE</scope>
    <source>
        <strain evidence="2">PDD-24b-2</strain>
    </source>
</reference>
<protein>
    <submittedName>
        <fullName evidence="2">Uncharacterized protein</fullName>
    </submittedName>
</protein>
<dbReference type="AlphaFoldDB" id="A0AA38HE49"/>
<proteinExistence type="predicted"/>
<feature type="compositionally biased region" description="Basic and acidic residues" evidence="1">
    <location>
        <begin position="38"/>
        <end position="53"/>
    </location>
</feature>
<keyword evidence="3" id="KW-1185">Reference proteome</keyword>
<dbReference type="EMBL" id="JAKWFO010000005">
    <property type="protein sequence ID" value="KAI9637149.1"/>
    <property type="molecule type" value="Genomic_DNA"/>
</dbReference>
<evidence type="ECO:0000313" key="2">
    <source>
        <dbReference type="EMBL" id="KAI9637149.1"/>
    </source>
</evidence>
<dbReference type="PANTHER" id="PTHR42100:SF1">
    <property type="entry name" value="OXIDOREDUCTASE 178 KDA SUBUNIT, PUTATIVE (AFU_ORTHOLOGUE AFUA_8G04320)-RELATED"/>
    <property type="match status" value="1"/>
</dbReference>
<dbReference type="GeneID" id="77728069"/>
<accession>A0AA38HE49</accession>
<dbReference type="InterPro" id="IPR034444">
    <property type="entry name" value="Nuo17.8"/>
</dbReference>
<feature type="region of interest" description="Disordered" evidence="1">
    <location>
        <begin position="30"/>
        <end position="55"/>
    </location>
</feature>
<dbReference type="PANTHER" id="PTHR42100">
    <property type="entry name" value="OXIDOREDUCTASE 178 KDA SUBUNIT, PUTATIVE (AFU_ORTHOLOGUE AFUA_8G04320)-RELATED"/>
    <property type="match status" value="1"/>
</dbReference>
<sequence length="206" mass="22180">MSIRSLARSAQAINAARSAQPIQAARCISSSAPRRAGHGADEHHGDSSADTHESSLGPAYQEKIAGGSTILSCANVPGFFSPAMRNSLILTALLVVAYPYLPSPAKGSASPSLSPDAHSSALNDTPYITRLLAKYTPSAQLWTERNDKHLELTKQAAEDRLLVQEAERPKVWRMRYARSFEQASPHCIAVGSQTDLSDLKVTRDQA</sequence>
<dbReference type="Proteomes" id="UP001164286">
    <property type="component" value="Unassembled WGS sequence"/>
</dbReference>